<dbReference type="PANTHER" id="PTHR31996">
    <property type="entry name" value="COILED-COIL DOMAIN-CONTAINING PROTEIN 115"/>
    <property type="match status" value="1"/>
</dbReference>
<dbReference type="GO" id="GO:0070072">
    <property type="term" value="P:vacuolar proton-transporting V-type ATPase complex assembly"/>
    <property type="evidence" value="ECO:0007669"/>
    <property type="project" value="InterPro"/>
</dbReference>
<evidence type="ECO:0000313" key="3">
    <source>
        <dbReference type="EnsemblMetazoa" id="XP_014248877.1"/>
    </source>
</evidence>
<sequence length="185" mass="21206">MGRKEGLESVLGELDILSFRMLQLMKDYIDVKLTLEELIKTGSLHLAKSRYIMGNRSVSVLQLPTEECQLNALVRVVEKDQDVDGLSLELNKLDLKGKDEKGTKQRKKADETSDDETELDVKVQDPIKWFGVLTPQNLRQAQSSFAKALEYSVQCANLQLEMKQVQMKYKELIEEKNKLMKVEQT</sequence>
<reference evidence="3" key="1">
    <citation type="submission" date="2022-01" db="UniProtKB">
        <authorList>
            <consortium name="EnsemblMetazoa"/>
        </authorList>
    </citation>
    <scope>IDENTIFICATION</scope>
</reference>
<dbReference type="InterPro" id="IPR040357">
    <property type="entry name" value="Vma22/CCDC115"/>
</dbReference>
<accession>A0A8I6TH19</accession>
<name>A0A8I6TH19_CIMLE</name>
<dbReference type="KEGG" id="clec:106666306"/>
<proteinExistence type="predicted"/>
<dbReference type="Pfam" id="PF21730">
    <property type="entry name" value="Vma22_CCDC115"/>
    <property type="match status" value="1"/>
</dbReference>
<dbReference type="GO" id="GO:0051082">
    <property type="term" value="F:unfolded protein binding"/>
    <property type="evidence" value="ECO:0007669"/>
    <property type="project" value="TreeGrafter"/>
</dbReference>
<evidence type="ECO:0000256" key="1">
    <source>
        <dbReference type="ARBA" id="ARBA00093634"/>
    </source>
</evidence>
<keyword evidence="4" id="KW-1185">Reference proteome</keyword>
<feature type="coiled-coil region" evidence="2">
    <location>
        <begin position="155"/>
        <end position="182"/>
    </location>
</feature>
<organism evidence="3 4">
    <name type="scientific">Cimex lectularius</name>
    <name type="common">Bed bug</name>
    <name type="synonym">Acanthia lectularia</name>
    <dbReference type="NCBI Taxonomy" id="79782"/>
    <lineage>
        <taxon>Eukaryota</taxon>
        <taxon>Metazoa</taxon>
        <taxon>Ecdysozoa</taxon>
        <taxon>Arthropoda</taxon>
        <taxon>Hexapoda</taxon>
        <taxon>Insecta</taxon>
        <taxon>Pterygota</taxon>
        <taxon>Neoptera</taxon>
        <taxon>Paraneoptera</taxon>
        <taxon>Hemiptera</taxon>
        <taxon>Heteroptera</taxon>
        <taxon>Panheteroptera</taxon>
        <taxon>Cimicomorpha</taxon>
        <taxon>Cimicidae</taxon>
        <taxon>Cimex</taxon>
    </lineage>
</organism>
<evidence type="ECO:0000313" key="4">
    <source>
        <dbReference type="Proteomes" id="UP000494040"/>
    </source>
</evidence>
<dbReference type="OrthoDB" id="408631at2759"/>
<dbReference type="Gene3D" id="1.10.287.3240">
    <property type="match status" value="1"/>
</dbReference>
<keyword evidence="2" id="KW-0175">Coiled coil</keyword>
<dbReference type="AlphaFoldDB" id="A0A8I6TH19"/>
<evidence type="ECO:0000256" key="2">
    <source>
        <dbReference type="SAM" id="Coils"/>
    </source>
</evidence>
<dbReference type="EnsemblMetazoa" id="XM_014393391.2">
    <property type="protein sequence ID" value="XP_014248877.1"/>
    <property type="gene ID" value="LOC106666306"/>
</dbReference>
<gene>
    <name evidence="3" type="primary">106666306</name>
</gene>
<dbReference type="Proteomes" id="UP000494040">
    <property type="component" value="Unassembled WGS sequence"/>
</dbReference>
<dbReference type="OMA" id="ARFAMGN"/>
<protein>
    <recommendedName>
        <fullName evidence="1">Vacuolar ATPase assembly protein VMA22</fullName>
    </recommendedName>
</protein>
<dbReference type="PANTHER" id="PTHR31996:SF2">
    <property type="entry name" value="COILED-COIL DOMAIN-CONTAINING PROTEIN 115"/>
    <property type="match status" value="1"/>
</dbReference>